<dbReference type="InterPro" id="IPR037919">
    <property type="entry name" value="OGT"/>
</dbReference>
<dbReference type="AlphaFoldDB" id="A0A538SEF0"/>
<name>A0A538SEF0_UNCEI</name>
<accession>A0A538SEF0</accession>
<reference evidence="3 4" key="1">
    <citation type="journal article" date="2019" name="Nat. Microbiol.">
        <title>Mediterranean grassland soil C-N compound turnover is dependent on rainfall and depth, and is mediated by genomically divergent microorganisms.</title>
        <authorList>
            <person name="Diamond S."/>
            <person name="Andeer P.F."/>
            <person name="Li Z."/>
            <person name="Crits-Christoph A."/>
            <person name="Burstein D."/>
            <person name="Anantharaman K."/>
            <person name="Lane K.R."/>
            <person name="Thomas B.C."/>
            <person name="Pan C."/>
            <person name="Northen T.R."/>
            <person name="Banfield J.F."/>
        </authorList>
    </citation>
    <scope>NUCLEOTIDE SEQUENCE [LARGE SCALE GENOMIC DNA]</scope>
    <source>
        <strain evidence="3">WS_3</strain>
    </source>
</reference>
<evidence type="ECO:0000256" key="1">
    <source>
        <dbReference type="PROSITE-ProRule" id="PRU00339"/>
    </source>
</evidence>
<dbReference type="GO" id="GO:0097363">
    <property type="term" value="F:protein O-acetylglucosaminyltransferase activity"/>
    <property type="evidence" value="ECO:0007669"/>
    <property type="project" value="TreeGrafter"/>
</dbReference>
<dbReference type="Pfam" id="PF13432">
    <property type="entry name" value="TPR_16"/>
    <property type="match status" value="1"/>
</dbReference>
<dbReference type="InterPro" id="IPR019734">
    <property type="entry name" value="TPR_rpt"/>
</dbReference>
<dbReference type="Gene3D" id="1.25.40.10">
    <property type="entry name" value="Tetratricopeptide repeat domain"/>
    <property type="match status" value="1"/>
</dbReference>
<comment type="caution">
    <text evidence="3">The sequence shown here is derived from an EMBL/GenBank/DDBJ whole genome shotgun (WGS) entry which is preliminary data.</text>
</comment>
<sequence length="88" mass="9819">MYAFVLHQQGKLDEAAQAYEKALQVDTESAAAHNNLGAIELVRGRYDLARDQFREALRIDPGYAEAKSNLARSEQHLPASPDPRRISP</sequence>
<feature type="repeat" description="TPR" evidence="1">
    <location>
        <begin position="30"/>
        <end position="63"/>
    </location>
</feature>
<evidence type="ECO:0000313" key="3">
    <source>
        <dbReference type="EMBL" id="TMQ49727.1"/>
    </source>
</evidence>
<protein>
    <submittedName>
        <fullName evidence="3">Tetratricopeptide repeat protein</fullName>
    </submittedName>
</protein>
<dbReference type="PROSITE" id="PS50293">
    <property type="entry name" value="TPR_REGION"/>
    <property type="match status" value="1"/>
</dbReference>
<keyword evidence="1" id="KW-0802">TPR repeat</keyword>
<organism evidence="3 4">
    <name type="scientific">Eiseniibacteriota bacterium</name>
    <dbReference type="NCBI Taxonomy" id="2212470"/>
    <lineage>
        <taxon>Bacteria</taxon>
        <taxon>Candidatus Eiseniibacteriota</taxon>
    </lineage>
</organism>
<dbReference type="PROSITE" id="PS50005">
    <property type="entry name" value="TPR"/>
    <property type="match status" value="1"/>
</dbReference>
<gene>
    <name evidence="3" type="ORF">E6K73_09430</name>
</gene>
<feature type="region of interest" description="Disordered" evidence="2">
    <location>
        <begin position="65"/>
        <end position="88"/>
    </location>
</feature>
<dbReference type="Proteomes" id="UP000320184">
    <property type="component" value="Unassembled WGS sequence"/>
</dbReference>
<proteinExistence type="predicted"/>
<dbReference type="PANTHER" id="PTHR44366:SF1">
    <property type="entry name" value="UDP-N-ACETYLGLUCOSAMINE--PEPTIDE N-ACETYLGLUCOSAMINYLTRANSFERASE 110 KDA SUBUNIT"/>
    <property type="match status" value="1"/>
</dbReference>
<evidence type="ECO:0000313" key="4">
    <source>
        <dbReference type="Proteomes" id="UP000320184"/>
    </source>
</evidence>
<evidence type="ECO:0000256" key="2">
    <source>
        <dbReference type="SAM" id="MobiDB-lite"/>
    </source>
</evidence>
<dbReference type="SUPFAM" id="SSF48452">
    <property type="entry name" value="TPR-like"/>
    <property type="match status" value="1"/>
</dbReference>
<dbReference type="PANTHER" id="PTHR44366">
    <property type="entry name" value="UDP-N-ACETYLGLUCOSAMINE--PEPTIDE N-ACETYLGLUCOSAMINYLTRANSFERASE 110 KDA SUBUNIT"/>
    <property type="match status" value="1"/>
</dbReference>
<dbReference type="EMBL" id="VBOT01000117">
    <property type="protein sequence ID" value="TMQ49727.1"/>
    <property type="molecule type" value="Genomic_DNA"/>
</dbReference>
<dbReference type="SMART" id="SM00028">
    <property type="entry name" value="TPR"/>
    <property type="match status" value="2"/>
</dbReference>
<dbReference type="GO" id="GO:0006493">
    <property type="term" value="P:protein O-linked glycosylation"/>
    <property type="evidence" value="ECO:0007669"/>
    <property type="project" value="InterPro"/>
</dbReference>
<dbReference type="InterPro" id="IPR011990">
    <property type="entry name" value="TPR-like_helical_dom_sf"/>
</dbReference>